<keyword evidence="6" id="KW-1185">Reference proteome</keyword>
<gene>
    <name evidence="5" type="ORF">GLIP_3185</name>
</gene>
<dbReference type="SUPFAM" id="SSF53756">
    <property type="entry name" value="UDP-Glycosyltransferase/glycogen phosphorylase"/>
    <property type="match status" value="1"/>
</dbReference>
<evidence type="ECO:0000313" key="6">
    <source>
        <dbReference type="Proteomes" id="UP000006334"/>
    </source>
</evidence>
<feature type="domain" description="Glycosyltransferase subfamily 4-like N-terminal" evidence="4">
    <location>
        <begin position="18"/>
        <end position="165"/>
    </location>
</feature>
<dbReference type="RefSeq" id="WP_008845607.1">
    <property type="nucleotide sequence ID" value="NZ_BAEN01000061.1"/>
</dbReference>
<dbReference type="Proteomes" id="UP000006334">
    <property type="component" value="Unassembled WGS sequence"/>
</dbReference>
<dbReference type="Gene3D" id="3.40.50.2000">
    <property type="entry name" value="Glycogen Phosphorylase B"/>
    <property type="match status" value="2"/>
</dbReference>
<reference evidence="5 6" key="1">
    <citation type="journal article" date="2017" name="Antonie Van Leeuwenhoek">
        <title>Rhizobium rhizosphaerae sp. nov., a novel species isolated from rice rhizosphere.</title>
        <authorList>
            <person name="Zhao J.J."/>
            <person name="Zhang J."/>
            <person name="Zhang R.J."/>
            <person name="Zhang C.W."/>
            <person name="Yin H.Q."/>
            <person name="Zhang X.X."/>
        </authorList>
    </citation>
    <scope>NUCLEOTIDE SEQUENCE [LARGE SCALE GENOMIC DNA]</scope>
    <source>
        <strain evidence="5 6">E3</strain>
    </source>
</reference>
<keyword evidence="2 5" id="KW-0808">Transferase</keyword>
<dbReference type="eggNOG" id="COG0438">
    <property type="taxonomic scope" value="Bacteria"/>
</dbReference>
<dbReference type="OrthoDB" id="9775208at2"/>
<protein>
    <submittedName>
        <fullName evidence="5">Glycosyl transferase, group 1</fullName>
    </submittedName>
</protein>
<dbReference type="Pfam" id="PF13439">
    <property type="entry name" value="Glyco_transf_4"/>
    <property type="match status" value="1"/>
</dbReference>
<feature type="domain" description="Glycosyl transferase family 1" evidence="3">
    <location>
        <begin position="204"/>
        <end position="353"/>
    </location>
</feature>
<proteinExistence type="predicted"/>
<organism evidence="5 6">
    <name type="scientific">Aliiglaciecola lipolytica E3</name>
    <dbReference type="NCBI Taxonomy" id="1127673"/>
    <lineage>
        <taxon>Bacteria</taxon>
        <taxon>Pseudomonadati</taxon>
        <taxon>Pseudomonadota</taxon>
        <taxon>Gammaproteobacteria</taxon>
        <taxon>Alteromonadales</taxon>
        <taxon>Alteromonadaceae</taxon>
        <taxon>Aliiglaciecola</taxon>
    </lineage>
</organism>
<evidence type="ECO:0000256" key="2">
    <source>
        <dbReference type="ARBA" id="ARBA00022679"/>
    </source>
</evidence>
<accession>K6YCA5</accession>
<dbReference type="Pfam" id="PF00534">
    <property type="entry name" value="Glycos_transf_1"/>
    <property type="match status" value="1"/>
</dbReference>
<evidence type="ECO:0000256" key="1">
    <source>
        <dbReference type="ARBA" id="ARBA00022676"/>
    </source>
</evidence>
<dbReference type="PANTHER" id="PTHR12526">
    <property type="entry name" value="GLYCOSYLTRANSFERASE"/>
    <property type="match status" value="1"/>
</dbReference>
<dbReference type="InterPro" id="IPR028098">
    <property type="entry name" value="Glyco_trans_4-like_N"/>
</dbReference>
<dbReference type="CDD" id="cd03801">
    <property type="entry name" value="GT4_PimA-like"/>
    <property type="match status" value="1"/>
</dbReference>
<dbReference type="PANTHER" id="PTHR12526:SF510">
    <property type="entry name" value="D-INOSITOL 3-PHOSPHATE GLYCOSYLTRANSFERASE"/>
    <property type="match status" value="1"/>
</dbReference>
<keyword evidence="1" id="KW-0328">Glycosyltransferase</keyword>
<dbReference type="InterPro" id="IPR001296">
    <property type="entry name" value="Glyco_trans_1"/>
</dbReference>
<comment type="caution">
    <text evidence="5">The sequence shown here is derived from an EMBL/GenBank/DDBJ whole genome shotgun (WGS) entry which is preliminary data.</text>
</comment>
<evidence type="ECO:0000259" key="3">
    <source>
        <dbReference type="Pfam" id="PF00534"/>
    </source>
</evidence>
<dbReference type="GO" id="GO:1901135">
    <property type="term" value="P:carbohydrate derivative metabolic process"/>
    <property type="evidence" value="ECO:0007669"/>
    <property type="project" value="UniProtKB-ARBA"/>
</dbReference>
<sequence length="385" mass="43444">MVVLHLLKTAVGASWALRQTTELVKLGVTVHLALPAGPMVEKYQKAGVVVHLFDPSISIKKPWQNLAKAKHLKALVAQIKPDIVHSHFVATTLLMRFALRKHNVKKIFHVPGPLHLEHWLFRTVDLKSANRNDFWLASCMWTKQTYLRHNIEKNRVGLAYYGVNESDFCFEREQKISLKQQLGISEDTFLLGMVAFFYAPKSYLGQKRGLKGHEDLIDALALVKQTHPKIACVFVGGPWGNTQHYFDQVKRYAEDNAPELCFFLGTRNDVPQLYPQFDLAVHPSHSENVGGAVESMYAGVSTLTSNVGGFPDLVEDGITGYMANAKDPVSLANKIIEAMGSEQERQKRIEKARVRVAQVMNVQHNAKQVYDFYQHILAFPNQENS</sequence>
<evidence type="ECO:0000313" key="5">
    <source>
        <dbReference type="EMBL" id="GAC15802.1"/>
    </source>
</evidence>
<dbReference type="GO" id="GO:0016757">
    <property type="term" value="F:glycosyltransferase activity"/>
    <property type="evidence" value="ECO:0007669"/>
    <property type="project" value="UniProtKB-KW"/>
</dbReference>
<dbReference type="EMBL" id="BAEN01000061">
    <property type="protein sequence ID" value="GAC15802.1"/>
    <property type="molecule type" value="Genomic_DNA"/>
</dbReference>
<dbReference type="AlphaFoldDB" id="K6YCA5"/>
<name>K6YCA5_9ALTE</name>
<evidence type="ECO:0000259" key="4">
    <source>
        <dbReference type="Pfam" id="PF13439"/>
    </source>
</evidence>
<dbReference type="STRING" id="1127673.GLIP_3185"/>